<dbReference type="Pfam" id="PF00098">
    <property type="entry name" value="zf-CCHC"/>
    <property type="match status" value="2"/>
</dbReference>
<keyword evidence="1" id="KW-0863">Zinc-finger</keyword>
<evidence type="ECO:0000256" key="1">
    <source>
        <dbReference type="PROSITE-ProRule" id="PRU00047"/>
    </source>
</evidence>
<dbReference type="AlphaFoldDB" id="A0A6L2NXI6"/>
<keyword evidence="1" id="KW-0479">Metal-binding</keyword>
<dbReference type="Gene3D" id="4.10.60.10">
    <property type="entry name" value="Zinc finger, CCHC-type"/>
    <property type="match status" value="2"/>
</dbReference>
<reference evidence="4" key="1">
    <citation type="journal article" date="2019" name="Sci. Rep.">
        <title>Draft genome of Tanacetum cinerariifolium, the natural source of mosquito coil.</title>
        <authorList>
            <person name="Yamashiro T."/>
            <person name="Shiraishi A."/>
            <person name="Satake H."/>
            <person name="Nakayama K."/>
        </authorList>
    </citation>
    <scope>NUCLEOTIDE SEQUENCE</scope>
</reference>
<feature type="domain" description="CCHC-type" evidence="3">
    <location>
        <begin position="237"/>
        <end position="254"/>
    </location>
</feature>
<keyword evidence="1" id="KW-0862">Zinc</keyword>
<dbReference type="PANTHER" id="PTHR34676:SF8">
    <property type="entry name" value="TRANSMEMBRANE PROTEIN"/>
    <property type="match status" value="1"/>
</dbReference>
<dbReference type="SMART" id="SM00343">
    <property type="entry name" value="ZnF_C2HC"/>
    <property type="match status" value="2"/>
</dbReference>
<protein>
    <submittedName>
        <fullName evidence="4">Zf-CCHC domain-containing protein/UBN2 domain-containing protein</fullName>
    </submittedName>
</protein>
<organism evidence="4">
    <name type="scientific">Tanacetum cinerariifolium</name>
    <name type="common">Dalmatian daisy</name>
    <name type="synonym">Chrysanthemum cinerariifolium</name>
    <dbReference type="NCBI Taxonomy" id="118510"/>
    <lineage>
        <taxon>Eukaryota</taxon>
        <taxon>Viridiplantae</taxon>
        <taxon>Streptophyta</taxon>
        <taxon>Embryophyta</taxon>
        <taxon>Tracheophyta</taxon>
        <taxon>Spermatophyta</taxon>
        <taxon>Magnoliopsida</taxon>
        <taxon>eudicotyledons</taxon>
        <taxon>Gunneridae</taxon>
        <taxon>Pentapetalae</taxon>
        <taxon>asterids</taxon>
        <taxon>campanulids</taxon>
        <taxon>Asterales</taxon>
        <taxon>Asteraceae</taxon>
        <taxon>Asteroideae</taxon>
        <taxon>Anthemideae</taxon>
        <taxon>Anthemidinae</taxon>
        <taxon>Tanacetum</taxon>
    </lineage>
</organism>
<comment type="caution">
    <text evidence="4">The sequence shown here is derived from an EMBL/GenBank/DDBJ whole genome shotgun (WGS) entry which is preliminary data.</text>
</comment>
<proteinExistence type="predicted"/>
<gene>
    <name evidence="4" type="ORF">Tci_061272</name>
</gene>
<dbReference type="GO" id="GO:0003676">
    <property type="term" value="F:nucleic acid binding"/>
    <property type="evidence" value="ECO:0007669"/>
    <property type="project" value="InterPro"/>
</dbReference>
<feature type="region of interest" description="Disordered" evidence="2">
    <location>
        <begin position="252"/>
        <end position="275"/>
    </location>
</feature>
<dbReference type="InterPro" id="IPR001878">
    <property type="entry name" value="Znf_CCHC"/>
</dbReference>
<dbReference type="SUPFAM" id="SSF57756">
    <property type="entry name" value="Retrovirus zinc finger-like domains"/>
    <property type="match status" value="2"/>
</dbReference>
<accession>A0A6L2NXI6</accession>
<dbReference type="InterPro" id="IPR036875">
    <property type="entry name" value="Znf_CCHC_sf"/>
</dbReference>
<evidence type="ECO:0000313" key="4">
    <source>
        <dbReference type="EMBL" id="GEU89294.1"/>
    </source>
</evidence>
<dbReference type="PROSITE" id="PS50158">
    <property type="entry name" value="ZF_CCHC"/>
    <property type="match status" value="2"/>
</dbReference>
<dbReference type="EMBL" id="BKCJ010009933">
    <property type="protein sequence ID" value="GEU89294.1"/>
    <property type="molecule type" value="Genomic_DNA"/>
</dbReference>
<dbReference type="PANTHER" id="PTHR34676">
    <property type="entry name" value="DUF4219 DOMAIN-CONTAINING PROTEIN-RELATED"/>
    <property type="match status" value="1"/>
</dbReference>
<evidence type="ECO:0000259" key="3">
    <source>
        <dbReference type="PROSITE" id="PS50158"/>
    </source>
</evidence>
<feature type="compositionally biased region" description="Basic and acidic residues" evidence="2">
    <location>
        <begin position="252"/>
        <end position="261"/>
    </location>
</feature>
<name>A0A6L2NXI6_TANCI</name>
<evidence type="ECO:0000256" key="2">
    <source>
        <dbReference type="SAM" id="MobiDB-lite"/>
    </source>
</evidence>
<dbReference type="GO" id="GO:0008270">
    <property type="term" value="F:zinc ion binding"/>
    <property type="evidence" value="ECO:0007669"/>
    <property type="project" value="UniProtKB-KW"/>
</dbReference>
<sequence>MKPYTLDTTFLTKRQKKGAKSSDVPLIYKGLPEPPPDDLELVDIVKSRVGYSGSGVGRRGNSQVKDNKIGLLVQQYEQFVISEDESIDSAFTRFNTIITSIKALDEGYSSKNYVRKVLRALHPKWRAKVTAIEESKDLTSLSLDELIENLKVHEIIIKKDFELVKAKVERKSIALKAKKESSDKECLTSDSEDEEYAMAVRDFKKFFKRRGRFVRQPWNDKKTFQRSRDDKNGKSDRKCFRCGDSNHLIRECPKPSKDKNQRAFVKGSWSDSGEEDDEKVKDEMCLVAHASSEVHVMCRGRIQYDLKLKRRKNSSQDQKKQSSGVYAYWKSRYKKRIKLQAKKSPSASHFLSMHANLENTHHKHTKKVKESLNVTFNETPPPSKKSPLVDDDLDEEEAIKAIEKKNLENDIVNETLKIDKIVNIKESRNHPLETVIGNLNQRTLRSQAQNKKNGNSFNLVPRTTANADVTSTSTILGPVTTKEKTPKKNDVKARSMLLMALPNEHLLTFSQYKDAKTLFEAIQARFGDLDTMRIDDLYNNFKIVKQEVKRSVTTSSSLVSQNMAFLSSPGSTNEVDTANIQVSAVSTPVSTVSTHDNTVNLSDATVYFQRTGKKININGSATAGYDKTTVECFNCHKMGHFARECRSPRNQESMPRNQDSSRMTMNVKHTSSKAMVATDEASFDWSYMADDEAPTNMALMAFLDLEGDPQDALKDTGIFNSGCSRHMTGNKSYLTYFQEYDRGFAAFAGSSKGVPAIPYIQGAARPIRGPPPRLRSLFVFFVRKVVSGVEDQDSLNVAAGGNLLERSTQDVLTIIENKSKRSGDEEVVVGEGVVVISSSLDMLTNSCLGEIMVSLIFLEGLDEEALVEFMVEWCKEDEDDDRNDEDDLFN</sequence>
<feature type="domain" description="CCHC-type" evidence="3">
    <location>
        <begin position="632"/>
        <end position="647"/>
    </location>
</feature>
<dbReference type="Pfam" id="PF14223">
    <property type="entry name" value="Retrotran_gag_2"/>
    <property type="match status" value="1"/>
</dbReference>